<dbReference type="AlphaFoldDB" id="A0A1W0WDW3"/>
<dbReference type="Pfam" id="PF06025">
    <property type="entry name" value="DUF913"/>
    <property type="match status" value="2"/>
</dbReference>
<protein>
    <submittedName>
        <fullName evidence="2">E3 ubiquitin-protein ligase HUWE1</fullName>
    </submittedName>
</protein>
<comment type="caution">
    <text evidence="2">The sequence shown here is derived from an EMBL/GenBank/DDBJ whole genome shotgun (WGS) entry which is preliminary data.</text>
</comment>
<dbReference type="InterPro" id="IPR010314">
    <property type="entry name" value="E3_Ub_ligase_DUF913"/>
</dbReference>
<dbReference type="OrthoDB" id="8068875at2759"/>
<accession>A0A1W0WDW3</accession>
<evidence type="ECO:0000313" key="2">
    <source>
        <dbReference type="EMBL" id="OQV13390.1"/>
    </source>
</evidence>
<dbReference type="Proteomes" id="UP000192578">
    <property type="component" value="Unassembled WGS sequence"/>
</dbReference>
<gene>
    <name evidence="2" type="ORF">BV898_12340</name>
</gene>
<evidence type="ECO:0000313" key="3">
    <source>
        <dbReference type="Proteomes" id="UP000192578"/>
    </source>
</evidence>
<sequence length="292" mass="32396">MASFQNHNGLSIFTRRLEHEVEISGKRNRMLFAYKRWTRARREPLTKQIPPAVGNTTCRAAQVYFEFLKKIIPDATFTDSIRHLMDGTLPSSLKHIISNADYYGHSLFLLATDIVTVYVFHEPAMLTSLQLADSPTSFCKLSSLKIAAVARLPRGHEKRRNGEGHGDMAAGLGAAVDELMRHQPSLRTQAMQDIVKLLNQLCEIGRDSSNVCPMSGPVQQGISRRRHLVPLVPSGLLLAGPSSTSASDIKEKLTVPLMDYIINVTKFVEAVLTSNSTDDHCRNSSVRTASNR</sequence>
<organism evidence="2 3">
    <name type="scientific">Hypsibius exemplaris</name>
    <name type="common">Freshwater tardigrade</name>
    <dbReference type="NCBI Taxonomy" id="2072580"/>
    <lineage>
        <taxon>Eukaryota</taxon>
        <taxon>Metazoa</taxon>
        <taxon>Ecdysozoa</taxon>
        <taxon>Tardigrada</taxon>
        <taxon>Eutardigrada</taxon>
        <taxon>Parachela</taxon>
        <taxon>Hypsibioidea</taxon>
        <taxon>Hypsibiidae</taxon>
        <taxon>Hypsibius</taxon>
    </lineage>
</organism>
<evidence type="ECO:0000259" key="1">
    <source>
        <dbReference type="Pfam" id="PF06025"/>
    </source>
</evidence>
<feature type="domain" description="DUF913" evidence="1">
    <location>
        <begin position="1"/>
        <end position="140"/>
    </location>
</feature>
<keyword evidence="3" id="KW-1185">Reference proteome</keyword>
<reference evidence="3" key="1">
    <citation type="submission" date="2017-01" db="EMBL/GenBank/DDBJ databases">
        <title>Comparative genomics of anhydrobiosis in the tardigrade Hypsibius dujardini.</title>
        <authorList>
            <person name="Yoshida Y."/>
            <person name="Koutsovoulos G."/>
            <person name="Laetsch D."/>
            <person name="Stevens L."/>
            <person name="Kumar S."/>
            <person name="Horikawa D."/>
            <person name="Ishino K."/>
            <person name="Komine S."/>
            <person name="Tomita M."/>
            <person name="Blaxter M."/>
            <person name="Arakawa K."/>
        </authorList>
    </citation>
    <scope>NUCLEOTIDE SEQUENCE [LARGE SCALE GENOMIC DNA]</scope>
    <source>
        <strain evidence="3">Z151</strain>
    </source>
</reference>
<feature type="domain" description="DUF913" evidence="1">
    <location>
        <begin position="165"/>
        <end position="209"/>
    </location>
</feature>
<proteinExistence type="predicted"/>
<dbReference type="EMBL" id="MTYJ01000124">
    <property type="protein sequence ID" value="OQV13390.1"/>
    <property type="molecule type" value="Genomic_DNA"/>
</dbReference>
<name>A0A1W0WDW3_HYPEX</name>